<dbReference type="GO" id="GO:0015740">
    <property type="term" value="P:C4-dicarboxylate transport"/>
    <property type="evidence" value="ECO:0007669"/>
    <property type="project" value="TreeGrafter"/>
</dbReference>
<keyword evidence="2 9" id="KW-0813">Transport</keyword>
<dbReference type="PANTHER" id="PTHR35011">
    <property type="entry name" value="2,3-DIKETO-L-GULONATE TRAP TRANSPORTER SMALL PERMEASE PROTEIN YIAM"/>
    <property type="match status" value="1"/>
</dbReference>
<keyword evidence="5 9" id="KW-0812">Transmembrane</keyword>
<keyword evidence="3" id="KW-1003">Cell membrane</keyword>
<evidence type="ECO:0000256" key="1">
    <source>
        <dbReference type="ARBA" id="ARBA00004429"/>
    </source>
</evidence>
<evidence type="ECO:0000256" key="8">
    <source>
        <dbReference type="ARBA" id="ARBA00038436"/>
    </source>
</evidence>
<dbReference type="AlphaFoldDB" id="A0A1T5E754"/>
<dbReference type="GO" id="GO:0005886">
    <property type="term" value="C:plasma membrane"/>
    <property type="evidence" value="ECO:0007669"/>
    <property type="project" value="UniProtKB-SubCell"/>
</dbReference>
<dbReference type="RefSeq" id="WP_244555570.1">
    <property type="nucleotide sequence ID" value="NZ_FUYX01000005.1"/>
</dbReference>
<name>A0A1T5E754_9HYPH</name>
<feature type="transmembrane region" description="Helical" evidence="9">
    <location>
        <begin position="26"/>
        <end position="46"/>
    </location>
</feature>
<evidence type="ECO:0000256" key="4">
    <source>
        <dbReference type="ARBA" id="ARBA00022519"/>
    </source>
</evidence>
<evidence type="ECO:0000256" key="3">
    <source>
        <dbReference type="ARBA" id="ARBA00022475"/>
    </source>
</evidence>
<evidence type="ECO:0000256" key="6">
    <source>
        <dbReference type="ARBA" id="ARBA00022989"/>
    </source>
</evidence>
<feature type="transmembrane region" description="Helical" evidence="9">
    <location>
        <begin position="101"/>
        <end position="122"/>
    </location>
</feature>
<comment type="function">
    <text evidence="9">Part of the tripartite ATP-independent periplasmic (TRAP) transport system.</text>
</comment>
<evidence type="ECO:0000259" key="10">
    <source>
        <dbReference type="Pfam" id="PF04290"/>
    </source>
</evidence>
<dbReference type="Pfam" id="PF04290">
    <property type="entry name" value="DctQ"/>
    <property type="match status" value="1"/>
</dbReference>
<accession>A0A1T5E754</accession>
<dbReference type="InterPro" id="IPR007387">
    <property type="entry name" value="TRAP_DctQ"/>
</dbReference>
<dbReference type="PANTHER" id="PTHR35011:SF11">
    <property type="entry name" value="TRAP TRANSPORTER SMALL PERMEASE PROTEIN"/>
    <property type="match status" value="1"/>
</dbReference>
<dbReference type="Proteomes" id="UP000190130">
    <property type="component" value="Unassembled WGS sequence"/>
</dbReference>
<dbReference type="InterPro" id="IPR055348">
    <property type="entry name" value="DctQ"/>
</dbReference>
<keyword evidence="7 9" id="KW-0472">Membrane</keyword>
<evidence type="ECO:0000313" key="11">
    <source>
        <dbReference type="EMBL" id="SKB79787.1"/>
    </source>
</evidence>
<comment type="similarity">
    <text evidence="8 9">Belongs to the TRAP transporter small permease family.</text>
</comment>
<evidence type="ECO:0000256" key="7">
    <source>
        <dbReference type="ARBA" id="ARBA00023136"/>
    </source>
</evidence>
<organism evidence="11 12">
    <name type="scientific">Bosea thiooxidans</name>
    <dbReference type="NCBI Taxonomy" id="53254"/>
    <lineage>
        <taxon>Bacteria</taxon>
        <taxon>Pseudomonadati</taxon>
        <taxon>Pseudomonadota</taxon>
        <taxon>Alphaproteobacteria</taxon>
        <taxon>Hyphomicrobiales</taxon>
        <taxon>Boseaceae</taxon>
        <taxon>Bosea</taxon>
    </lineage>
</organism>
<evidence type="ECO:0000256" key="2">
    <source>
        <dbReference type="ARBA" id="ARBA00022448"/>
    </source>
</evidence>
<evidence type="ECO:0000313" key="12">
    <source>
        <dbReference type="Proteomes" id="UP000190130"/>
    </source>
</evidence>
<keyword evidence="4 9" id="KW-0997">Cell inner membrane</keyword>
<feature type="transmembrane region" description="Helical" evidence="9">
    <location>
        <begin position="142"/>
        <end position="160"/>
    </location>
</feature>
<protein>
    <recommendedName>
        <fullName evidence="9">TRAP transporter small permease protein</fullName>
    </recommendedName>
</protein>
<proteinExistence type="inferred from homology"/>
<feature type="transmembrane region" description="Helical" evidence="9">
    <location>
        <begin position="58"/>
        <end position="80"/>
    </location>
</feature>
<evidence type="ECO:0000256" key="5">
    <source>
        <dbReference type="ARBA" id="ARBA00022692"/>
    </source>
</evidence>
<dbReference type="GO" id="GO:0022857">
    <property type="term" value="F:transmembrane transporter activity"/>
    <property type="evidence" value="ECO:0007669"/>
    <property type="project" value="UniProtKB-UniRule"/>
</dbReference>
<comment type="subunit">
    <text evidence="9">The complex comprises the extracytoplasmic solute receptor protein and the two transmembrane proteins.</text>
</comment>
<comment type="subcellular location">
    <subcellularLocation>
        <location evidence="1 9">Cell inner membrane</location>
        <topology evidence="1 9">Multi-pass membrane protein</topology>
    </subcellularLocation>
</comment>
<reference evidence="11 12" key="1">
    <citation type="submission" date="2017-02" db="EMBL/GenBank/DDBJ databases">
        <authorList>
            <person name="Peterson S.W."/>
        </authorList>
    </citation>
    <scope>NUCLEOTIDE SEQUENCE [LARGE SCALE GENOMIC DNA]</scope>
    <source>
        <strain evidence="11 12">DSM 9653</strain>
    </source>
</reference>
<evidence type="ECO:0000256" key="9">
    <source>
        <dbReference type="RuleBase" id="RU369079"/>
    </source>
</evidence>
<feature type="domain" description="Tripartite ATP-independent periplasmic transporters DctQ component" evidence="10">
    <location>
        <begin position="39"/>
        <end position="165"/>
    </location>
</feature>
<sequence>MKPRIHGRPMRAFTAFLTRLDAKLSLFALVAAGTGLVLMTAMVAWGVFGRYVLNDTPIWVEAGSLFLMSWFILLGAAVGVRESDHLGFEVGLVLSPPPLRAVLIVLGEGLVCLFGLAMLVYGAELAIGTWSDRMPIIGISRGWDYVPIAAGGALIALFALEKILLFVTGSQQAPLGFTHFGSAQEV</sequence>
<dbReference type="EMBL" id="FUYX01000005">
    <property type="protein sequence ID" value="SKB79787.1"/>
    <property type="molecule type" value="Genomic_DNA"/>
</dbReference>
<keyword evidence="6 9" id="KW-1133">Transmembrane helix</keyword>
<gene>
    <name evidence="11" type="ORF">SAMN05660750_02417</name>
</gene>